<proteinExistence type="predicted"/>
<dbReference type="Proteomes" id="UP000046176">
    <property type="component" value="Unassembled WGS sequence"/>
</dbReference>
<sequence length="42" mass="4654">MNVGGRPMPNGSSYSLTSVRKDHVREWKVPLNLMGSNWLPAA</sequence>
<evidence type="ECO:0000313" key="1">
    <source>
        <dbReference type="EMBL" id="CDZ40978.1"/>
    </source>
</evidence>
<reference evidence="1 2" key="1">
    <citation type="submission" date="2014-08" db="EMBL/GenBank/DDBJ databases">
        <authorList>
            <person name="Chen Y.-H."/>
        </authorList>
    </citation>
    <scope>NUCLEOTIDE SEQUENCE [LARGE SCALE GENOMIC DNA]</scope>
</reference>
<protein>
    <submittedName>
        <fullName evidence="1">Uncharacterized protein</fullName>
    </submittedName>
</protein>
<dbReference type="EMBL" id="CCRH01000026">
    <property type="protein sequence ID" value="CDZ40978.1"/>
    <property type="molecule type" value="Genomic_DNA"/>
</dbReference>
<organism evidence="1 2">
    <name type="scientific">Neorhizobium galegae bv. officinalis</name>
    <dbReference type="NCBI Taxonomy" id="323656"/>
    <lineage>
        <taxon>Bacteria</taxon>
        <taxon>Pseudomonadati</taxon>
        <taxon>Pseudomonadota</taxon>
        <taxon>Alphaproteobacteria</taxon>
        <taxon>Hyphomicrobiales</taxon>
        <taxon>Rhizobiaceae</taxon>
        <taxon>Rhizobium/Agrobacterium group</taxon>
        <taxon>Neorhizobium</taxon>
    </lineage>
</organism>
<dbReference type="AlphaFoldDB" id="A0A0T7G163"/>
<gene>
    <name evidence="1" type="ORF">NGAL_HAMBI1145_56530</name>
</gene>
<name>A0A0T7G163_NEOGA</name>
<evidence type="ECO:0000313" key="2">
    <source>
        <dbReference type="Proteomes" id="UP000046176"/>
    </source>
</evidence>
<accession>A0A0T7G163</accession>